<sequence length="97" mass="11509">MVQQELNQDKMALTEQSQQNGAEQQPTKEQLIEALQSFLKKKDREEICKDYKISRPTYYRIVRELDLSHEAMPEMLKRANAEKKRQEDARRSLTNLV</sequence>
<organism evidence="2 3">
    <name type="scientific">Hymenobacter crusticola</name>
    <dbReference type="NCBI Taxonomy" id="1770526"/>
    <lineage>
        <taxon>Bacteria</taxon>
        <taxon>Pseudomonadati</taxon>
        <taxon>Bacteroidota</taxon>
        <taxon>Cytophagia</taxon>
        <taxon>Cytophagales</taxon>
        <taxon>Hymenobacteraceae</taxon>
        <taxon>Hymenobacter</taxon>
    </lineage>
</organism>
<dbReference type="AlphaFoldDB" id="A0A2C9ZTY4"/>
<proteinExistence type="predicted"/>
<evidence type="ECO:0000313" key="3">
    <source>
        <dbReference type="Proteomes" id="UP000194873"/>
    </source>
</evidence>
<dbReference type="EMBL" id="MTSE01000026">
    <property type="protein sequence ID" value="OUJ70169.1"/>
    <property type="molecule type" value="Genomic_DNA"/>
</dbReference>
<name>A0A2C9ZTY4_9BACT</name>
<dbReference type="Proteomes" id="UP000194873">
    <property type="component" value="Unassembled WGS sequence"/>
</dbReference>
<feature type="compositionally biased region" description="Polar residues" evidence="1">
    <location>
        <begin position="14"/>
        <end position="28"/>
    </location>
</feature>
<feature type="region of interest" description="Disordered" evidence="1">
    <location>
        <begin position="1"/>
        <end position="29"/>
    </location>
</feature>
<reference evidence="2 3" key="1">
    <citation type="submission" date="2017-01" db="EMBL/GenBank/DDBJ databases">
        <title>A new Hymenobacter.</title>
        <authorList>
            <person name="Liang Y."/>
            <person name="Feng F."/>
        </authorList>
    </citation>
    <scope>NUCLEOTIDE SEQUENCE [LARGE SCALE GENOMIC DNA]</scope>
    <source>
        <strain evidence="2">MIMBbqt21</strain>
    </source>
</reference>
<accession>A0A2C9ZTY4</accession>
<protein>
    <submittedName>
        <fullName evidence="2">Uncharacterized protein</fullName>
    </submittedName>
</protein>
<evidence type="ECO:0000256" key="1">
    <source>
        <dbReference type="SAM" id="MobiDB-lite"/>
    </source>
</evidence>
<gene>
    <name evidence="2" type="ORF">BXP70_25300</name>
</gene>
<keyword evidence="3" id="KW-1185">Reference proteome</keyword>
<evidence type="ECO:0000313" key="2">
    <source>
        <dbReference type="EMBL" id="OUJ70169.1"/>
    </source>
</evidence>
<comment type="caution">
    <text evidence="2">The sequence shown here is derived from an EMBL/GenBank/DDBJ whole genome shotgun (WGS) entry which is preliminary data.</text>
</comment>